<organism evidence="3 4">
    <name type="scientific">Magnaporthiopsis poae (strain ATCC 64411 / 73-15)</name>
    <name type="common">Kentucky bluegrass fungus</name>
    <name type="synonym">Magnaporthe poae</name>
    <dbReference type="NCBI Taxonomy" id="644358"/>
    <lineage>
        <taxon>Eukaryota</taxon>
        <taxon>Fungi</taxon>
        <taxon>Dikarya</taxon>
        <taxon>Ascomycota</taxon>
        <taxon>Pezizomycotina</taxon>
        <taxon>Sordariomycetes</taxon>
        <taxon>Sordariomycetidae</taxon>
        <taxon>Magnaporthales</taxon>
        <taxon>Magnaporthaceae</taxon>
        <taxon>Magnaporthiopsis</taxon>
    </lineage>
</organism>
<evidence type="ECO:0000313" key="2">
    <source>
        <dbReference type="EMBL" id="KLU83369.1"/>
    </source>
</evidence>
<reference evidence="2" key="3">
    <citation type="submission" date="2011-03" db="EMBL/GenBank/DDBJ databases">
        <title>Annotation of Magnaporthe poae ATCC 64411.</title>
        <authorList>
            <person name="Ma L.-J."/>
            <person name="Dead R."/>
            <person name="Young S.K."/>
            <person name="Zeng Q."/>
            <person name="Gargeya S."/>
            <person name="Fitzgerald M."/>
            <person name="Haas B."/>
            <person name="Abouelleil A."/>
            <person name="Alvarado L."/>
            <person name="Arachchi H.M."/>
            <person name="Berlin A."/>
            <person name="Brown A."/>
            <person name="Chapman S.B."/>
            <person name="Chen Z."/>
            <person name="Dunbar C."/>
            <person name="Freedman E."/>
            <person name="Gearin G."/>
            <person name="Gellesch M."/>
            <person name="Goldberg J."/>
            <person name="Griggs A."/>
            <person name="Gujja S."/>
            <person name="Heiman D."/>
            <person name="Howarth C."/>
            <person name="Larson L."/>
            <person name="Lui A."/>
            <person name="MacDonald P.J.P."/>
            <person name="Mehta T."/>
            <person name="Montmayeur A."/>
            <person name="Murphy C."/>
            <person name="Neiman D."/>
            <person name="Pearson M."/>
            <person name="Priest M."/>
            <person name="Roberts A."/>
            <person name="Saif S."/>
            <person name="Shea T."/>
            <person name="Shenoy N."/>
            <person name="Sisk P."/>
            <person name="Stolte C."/>
            <person name="Sykes S."/>
            <person name="Yandava C."/>
            <person name="Wortman J."/>
            <person name="Nusbaum C."/>
            <person name="Birren B."/>
        </authorList>
    </citation>
    <scope>NUCLEOTIDE SEQUENCE</scope>
    <source>
        <strain evidence="2">ATCC 64411</strain>
    </source>
</reference>
<sequence>MPQPSVSGDWRTRINSRRAAWYHAEKKEERKKKKRKQKKKNGTEPEGWTRICAFRWTKEALAAWSLHPQSLVGQGWAAGLFMQAHAGSSPARGHKPHPTPRTTMTTTIVIAGQSALVGVKVDLSTPPEAGPDSRDMRGVGVCGIKISRDHLQQPPNSGIGLASSSFFQHVERPPS</sequence>
<evidence type="ECO:0000256" key="1">
    <source>
        <dbReference type="SAM" id="MobiDB-lite"/>
    </source>
</evidence>
<gene>
    <name evidence="2" type="ORF">MAPG_02431</name>
</gene>
<reference evidence="3" key="5">
    <citation type="submission" date="2015-06" db="UniProtKB">
        <authorList>
            <consortium name="EnsemblFungi"/>
        </authorList>
    </citation>
    <scope>IDENTIFICATION</scope>
    <source>
        <strain evidence="3">ATCC 64411</strain>
    </source>
</reference>
<name>A0A0C4DRC3_MAGP6</name>
<dbReference type="EnsemblFungi" id="MAPG_02431T0">
    <property type="protein sequence ID" value="MAPG_02431T0"/>
    <property type="gene ID" value="MAPG_02431"/>
</dbReference>
<keyword evidence="4" id="KW-1185">Reference proteome</keyword>
<proteinExistence type="predicted"/>
<dbReference type="EMBL" id="ADBL01000609">
    <property type="status" value="NOT_ANNOTATED_CDS"/>
    <property type="molecule type" value="Genomic_DNA"/>
</dbReference>
<reference evidence="4" key="1">
    <citation type="submission" date="2010-05" db="EMBL/GenBank/DDBJ databases">
        <title>The genome sequence of Magnaporthe poae strain ATCC 64411.</title>
        <authorList>
            <person name="Ma L.-J."/>
            <person name="Dead R."/>
            <person name="Young S."/>
            <person name="Zeng Q."/>
            <person name="Koehrsen M."/>
            <person name="Alvarado L."/>
            <person name="Berlin A."/>
            <person name="Chapman S.B."/>
            <person name="Chen Z."/>
            <person name="Freedman E."/>
            <person name="Gellesch M."/>
            <person name="Goldberg J."/>
            <person name="Griggs A."/>
            <person name="Gujja S."/>
            <person name="Heilman E.R."/>
            <person name="Heiman D."/>
            <person name="Hepburn T."/>
            <person name="Howarth C."/>
            <person name="Jen D."/>
            <person name="Larson L."/>
            <person name="Mehta T."/>
            <person name="Neiman D."/>
            <person name="Pearson M."/>
            <person name="Roberts A."/>
            <person name="Saif S."/>
            <person name="Shea T."/>
            <person name="Shenoy N."/>
            <person name="Sisk P."/>
            <person name="Stolte C."/>
            <person name="Sykes S."/>
            <person name="Walk T."/>
            <person name="White J."/>
            <person name="Yandava C."/>
            <person name="Haas B."/>
            <person name="Nusbaum C."/>
            <person name="Birren B."/>
        </authorList>
    </citation>
    <scope>NUCLEOTIDE SEQUENCE [LARGE SCALE GENOMIC DNA]</scope>
    <source>
        <strain evidence="4">ATCC 64411 / 73-15</strain>
    </source>
</reference>
<dbReference type="Proteomes" id="UP000011715">
    <property type="component" value="Unassembled WGS sequence"/>
</dbReference>
<feature type="compositionally biased region" description="Basic residues" evidence="1">
    <location>
        <begin position="29"/>
        <end position="40"/>
    </location>
</feature>
<dbReference type="VEuPathDB" id="FungiDB:MAPG_02431"/>
<protein>
    <submittedName>
        <fullName evidence="2 3">Uncharacterized protein</fullName>
    </submittedName>
</protein>
<feature type="region of interest" description="Disordered" evidence="1">
    <location>
        <begin position="17"/>
        <end position="45"/>
    </location>
</feature>
<reference evidence="3" key="4">
    <citation type="journal article" date="2015" name="G3 (Bethesda)">
        <title>Genome sequences of three phytopathogenic species of the Magnaporthaceae family of fungi.</title>
        <authorList>
            <person name="Okagaki L.H."/>
            <person name="Nunes C.C."/>
            <person name="Sailsbery J."/>
            <person name="Clay B."/>
            <person name="Brown D."/>
            <person name="John T."/>
            <person name="Oh Y."/>
            <person name="Young N."/>
            <person name="Fitzgerald M."/>
            <person name="Haas B.J."/>
            <person name="Zeng Q."/>
            <person name="Young S."/>
            <person name="Adiconis X."/>
            <person name="Fan L."/>
            <person name="Levin J.Z."/>
            <person name="Mitchell T.K."/>
            <person name="Okubara P.A."/>
            <person name="Farman M.L."/>
            <person name="Kohn L.M."/>
            <person name="Birren B."/>
            <person name="Ma L.-J."/>
            <person name="Dean R.A."/>
        </authorList>
    </citation>
    <scope>NUCLEOTIDE SEQUENCE</scope>
    <source>
        <strain evidence="3">ATCC 64411 / 73-15</strain>
    </source>
</reference>
<dbReference type="EMBL" id="GL876967">
    <property type="protein sequence ID" value="KLU83369.1"/>
    <property type="molecule type" value="Genomic_DNA"/>
</dbReference>
<dbReference type="AlphaFoldDB" id="A0A0C4DRC3"/>
<evidence type="ECO:0000313" key="3">
    <source>
        <dbReference type="EnsemblFungi" id="MAPG_02431T0"/>
    </source>
</evidence>
<reference evidence="2" key="2">
    <citation type="submission" date="2010-05" db="EMBL/GenBank/DDBJ databases">
        <title>The Genome Sequence of Magnaporthe poae strain ATCC 64411.</title>
        <authorList>
            <consortium name="The Broad Institute Genome Sequencing Platform"/>
            <consortium name="Broad Institute Genome Sequencing Center for Infectious Disease"/>
            <person name="Ma L.-J."/>
            <person name="Dead R."/>
            <person name="Young S."/>
            <person name="Zeng Q."/>
            <person name="Koehrsen M."/>
            <person name="Alvarado L."/>
            <person name="Berlin A."/>
            <person name="Chapman S.B."/>
            <person name="Chen Z."/>
            <person name="Freedman E."/>
            <person name="Gellesch M."/>
            <person name="Goldberg J."/>
            <person name="Griggs A."/>
            <person name="Gujja S."/>
            <person name="Heilman E.R."/>
            <person name="Heiman D."/>
            <person name="Hepburn T."/>
            <person name="Howarth C."/>
            <person name="Jen D."/>
            <person name="Larson L."/>
            <person name="Mehta T."/>
            <person name="Neiman D."/>
            <person name="Pearson M."/>
            <person name="Roberts A."/>
            <person name="Saif S."/>
            <person name="Shea T."/>
            <person name="Shenoy N."/>
            <person name="Sisk P."/>
            <person name="Stolte C."/>
            <person name="Sykes S."/>
            <person name="Walk T."/>
            <person name="White J."/>
            <person name="Yandava C."/>
            <person name="Haas B."/>
            <person name="Nusbaum C."/>
            <person name="Birren B."/>
        </authorList>
    </citation>
    <scope>NUCLEOTIDE SEQUENCE</scope>
    <source>
        <strain evidence="2">ATCC 64411</strain>
    </source>
</reference>
<evidence type="ECO:0000313" key="4">
    <source>
        <dbReference type="Proteomes" id="UP000011715"/>
    </source>
</evidence>
<accession>A0A0C4DRC3</accession>